<accession>A0A1D9MIC6</accession>
<organism evidence="6 7">
    <name type="scientific">Boudabousia tangfeifanii</name>
    <dbReference type="NCBI Taxonomy" id="1912795"/>
    <lineage>
        <taxon>Bacteria</taxon>
        <taxon>Bacillati</taxon>
        <taxon>Actinomycetota</taxon>
        <taxon>Actinomycetes</taxon>
        <taxon>Actinomycetales</taxon>
        <taxon>Actinomycetaceae</taxon>
        <taxon>Boudabousia</taxon>
    </lineage>
</organism>
<evidence type="ECO:0000256" key="1">
    <source>
        <dbReference type="ARBA" id="ARBA00023235"/>
    </source>
</evidence>
<dbReference type="InterPro" id="IPR029767">
    <property type="entry name" value="WecB-like"/>
</dbReference>
<evidence type="ECO:0000259" key="5">
    <source>
        <dbReference type="Pfam" id="PF02350"/>
    </source>
</evidence>
<evidence type="ECO:0000256" key="2">
    <source>
        <dbReference type="ARBA" id="ARBA00038209"/>
    </source>
</evidence>
<dbReference type="AlphaFoldDB" id="A0A1D9MIC6"/>
<dbReference type="OrthoDB" id="9803238at2"/>
<dbReference type="Pfam" id="PF02350">
    <property type="entry name" value="Epimerase_2"/>
    <property type="match status" value="1"/>
</dbReference>
<evidence type="ECO:0000313" key="7">
    <source>
        <dbReference type="Proteomes" id="UP000176288"/>
    </source>
</evidence>
<keyword evidence="1 4" id="KW-0413">Isomerase</keyword>
<evidence type="ECO:0000313" key="6">
    <source>
        <dbReference type="EMBL" id="AOZ71958.1"/>
    </source>
</evidence>
<evidence type="ECO:0000256" key="4">
    <source>
        <dbReference type="RuleBase" id="RU003513"/>
    </source>
</evidence>
<dbReference type="RefSeq" id="WP_071163424.1">
    <property type="nucleotide sequence ID" value="NZ_CP017812.1"/>
</dbReference>
<dbReference type="KEGG" id="avu:BK816_00505"/>
<sequence length="372" mass="40424">MAPKRLMVVYGTRPEAIKVAPIIRALSNDEELSAVAVSTGQHREMLDQVNKVFGITPDYDLDCFEKGQDLNKLAGKVFTRLGALFDECTPDAVLVQGDTTTVSVAAQAAFYRQIPVIHLEAGLRSGDISTPFPEEANRRLTTQVASLHLAPTKTSEQNLLNEGVNPDNIAVTGNTVIDALLYATDQKVTFSDSKLNSIAKSDKPVVLVTCHRRENWKKLESVGLALRDIATNFPEYQLVFPVHGNPLLREALVPHIEGLENVYVCEPLAYLEFAAMLKRAHIILSDSGGVQEEAPSVGTPVLCMRESTERPEAVEAGGVKLVGTDRELILSSFKQLATDPNTYSAMTNVSNPFGNGDAAEKSIKAIKKLLGI</sequence>
<dbReference type="GO" id="GO:0008761">
    <property type="term" value="F:UDP-N-acetylglucosamine 2-epimerase activity"/>
    <property type="evidence" value="ECO:0007669"/>
    <property type="project" value="UniProtKB-EC"/>
</dbReference>
<keyword evidence="7" id="KW-1185">Reference proteome</keyword>
<dbReference type="InterPro" id="IPR003331">
    <property type="entry name" value="UDP_GlcNAc_Epimerase_2_dom"/>
</dbReference>
<dbReference type="PANTHER" id="PTHR43174:SF2">
    <property type="entry name" value="UDP-N-ACETYLGLUCOSAMINE 2-EPIMERASE"/>
    <property type="match status" value="1"/>
</dbReference>
<dbReference type="CDD" id="cd03786">
    <property type="entry name" value="GTB_UDP-GlcNAc_2-Epimerase"/>
    <property type="match status" value="1"/>
</dbReference>
<dbReference type="Proteomes" id="UP000176288">
    <property type="component" value="Chromosome"/>
</dbReference>
<comment type="similarity">
    <text evidence="2 4">Belongs to the UDP-N-acetylglucosamine 2-epimerase family.</text>
</comment>
<dbReference type="Gene3D" id="3.40.50.2000">
    <property type="entry name" value="Glycogen Phosphorylase B"/>
    <property type="match status" value="2"/>
</dbReference>
<dbReference type="PANTHER" id="PTHR43174">
    <property type="entry name" value="UDP-N-ACETYLGLUCOSAMINE 2-EPIMERASE"/>
    <property type="match status" value="1"/>
</dbReference>
<feature type="domain" description="UDP-N-acetylglucosamine 2-epimerase" evidence="5">
    <location>
        <begin position="25"/>
        <end position="367"/>
    </location>
</feature>
<evidence type="ECO:0000256" key="3">
    <source>
        <dbReference type="ARBA" id="ARBA00038858"/>
    </source>
</evidence>
<dbReference type="STRING" id="1912795.BK816_00505"/>
<dbReference type="SUPFAM" id="SSF53756">
    <property type="entry name" value="UDP-Glycosyltransferase/glycogen phosphorylase"/>
    <property type="match status" value="1"/>
</dbReference>
<dbReference type="EMBL" id="CP017812">
    <property type="protein sequence ID" value="AOZ71958.1"/>
    <property type="molecule type" value="Genomic_DNA"/>
</dbReference>
<dbReference type="EC" id="5.1.3.14" evidence="3"/>
<dbReference type="NCBIfam" id="TIGR00236">
    <property type="entry name" value="wecB"/>
    <property type="match status" value="1"/>
</dbReference>
<proteinExistence type="inferred from homology"/>
<reference evidence="6" key="1">
    <citation type="submission" date="2016-10" db="EMBL/GenBank/DDBJ databases">
        <title>Actinomyces aegypiusis sp. nov., isolated from the Aegypius monachus in Qinghai Tibet Plateau China.</title>
        <authorList>
            <person name="Wang Y."/>
        </authorList>
    </citation>
    <scope>NUCLEOTIDE SEQUENCE [LARGE SCALE GENOMIC DNA]</scope>
    <source>
        <strain evidence="6">VUL4_3</strain>
    </source>
</reference>
<name>A0A1D9MIC6_9ACTO</name>
<protein>
    <recommendedName>
        <fullName evidence="3">UDP-N-acetylglucosamine 2-epimerase (non-hydrolyzing)</fullName>
        <ecNumber evidence="3">5.1.3.14</ecNumber>
    </recommendedName>
</protein>
<gene>
    <name evidence="6" type="ORF">BK816_00505</name>
</gene>